<dbReference type="AlphaFoldDB" id="A0A2V4L5Q6"/>
<dbReference type="InterPro" id="IPR001638">
    <property type="entry name" value="Solute-binding_3/MltF_N"/>
</dbReference>
<dbReference type="EMBL" id="QJRX01000001">
    <property type="protein sequence ID" value="PYC29295.1"/>
    <property type="molecule type" value="Genomic_DNA"/>
</dbReference>
<dbReference type="SMART" id="SM00062">
    <property type="entry name" value="PBPb"/>
    <property type="match status" value="1"/>
</dbReference>
<proteinExistence type="inferred from homology"/>
<feature type="domain" description="Solute-binding protein family 3/N-terminal" evidence="4">
    <location>
        <begin position="33"/>
        <end position="257"/>
    </location>
</feature>
<keyword evidence="2 3" id="KW-0732">Signal</keyword>
<name>A0A2V4L5Q6_AQUAC</name>
<dbReference type="PANTHER" id="PTHR35936:SF35">
    <property type="entry name" value="L-CYSTINE-BINDING PROTEIN TCYJ"/>
    <property type="match status" value="1"/>
</dbReference>
<dbReference type="Proteomes" id="UP000248146">
    <property type="component" value="Unassembled WGS sequence"/>
</dbReference>
<evidence type="ECO:0000259" key="4">
    <source>
        <dbReference type="SMART" id="SM00062"/>
    </source>
</evidence>
<feature type="chain" id="PRO_5016042261" description="Solute-binding protein family 3/N-terminal domain-containing protein" evidence="3">
    <location>
        <begin position="29"/>
        <end position="265"/>
    </location>
</feature>
<gene>
    <name evidence="5" type="ORF">DMO17_00945</name>
</gene>
<reference evidence="5 6" key="1">
    <citation type="submission" date="2018-06" db="EMBL/GenBank/DDBJ databases">
        <title>Pseudomonas diversity within urban Lake Michigan freshwaters.</title>
        <authorList>
            <person name="Batrich M."/>
            <person name="Hatzopoulos T."/>
            <person name="Putonti C."/>
        </authorList>
    </citation>
    <scope>NUCLEOTIDE SEQUENCE [LARGE SCALE GENOMIC DNA]</scope>
    <source>
        <strain evidence="5 6">MB-090714</strain>
    </source>
</reference>
<protein>
    <recommendedName>
        <fullName evidence="4">Solute-binding protein family 3/N-terminal domain-containing protein</fullName>
    </recommendedName>
</protein>
<dbReference type="RefSeq" id="WP_110680443.1">
    <property type="nucleotide sequence ID" value="NZ_QJRX01000001.1"/>
</dbReference>
<dbReference type="PANTHER" id="PTHR35936">
    <property type="entry name" value="MEMBRANE-BOUND LYTIC MUREIN TRANSGLYCOSYLASE F"/>
    <property type="match status" value="1"/>
</dbReference>
<evidence type="ECO:0000256" key="2">
    <source>
        <dbReference type="ARBA" id="ARBA00022729"/>
    </source>
</evidence>
<accession>A0A2V4L5Q6</accession>
<feature type="signal peptide" evidence="3">
    <location>
        <begin position="1"/>
        <end position="28"/>
    </location>
</feature>
<evidence type="ECO:0000256" key="1">
    <source>
        <dbReference type="ARBA" id="ARBA00010333"/>
    </source>
</evidence>
<sequence>METRRIRRVACLLLIALCPALPQSSAAAAVDLPLDVAFYEAGFLYSQGAGIDRDVVDELARRGGYRFTYVERPRARIWKDLARGSLAMTVSGMETAERRQFAYFIPYIAQKNMALVINPRIRDAQQLLQMQDAQLAVVRGFRHGPTYDPIVAQLMRSGRVTEVATAHNLFLMLQAGNRVDVIFSQQLFYEKELAELALQSRVTVRDWALDEAPQPLCLVLSKAHFSEQDYRRMAGIVAEMRADGSLRRIVARYVSGPTLDNALSY</sequence>
<evidence type="ECO:0000313" key="5">
    <source>
        <dbReference type="EMBL" id="PYC29295.1"/>
    </source>
</evidence>
<dbReference type="OrthoDB" id="8587625at2"/>
<comment type="similarity">
    <text evidence="1">Belongs to the bacterial solute-binding protein 3 family.</text>
</comment>
<dbReference type="Pfam" id="PF00497">
    <property type="entry name" value="SBP_bac_3"/>
    <property type="match status" value="1"/>
</dbReference>
<dbReference type="Gene3D" id="3.40.190.10">
    <property type="entry name" value="Periplasmic binding protein-like II"/>
    <property type="match status" value="2"/>
</dbReference>
<evidence type="ECO:0000313" key="6">
    <source>
        <dbReference type="Proteomes" id="UP000248146"/>
    </source>
</evidence>
<evidence type="ECO:0000256" key="3">
    <source>
        <dbReference type="SAM" id="SignalP"/>
    </source>
</evidence>
<organism evidence="5 6">
    <name type="scientific">Aquipseudomonas alcaligenes</name>
    <name type="common">Pseudomonas alcaligenes</name>
    <dbReference type="NCBI Taxonomy" id="43263"/>
    <lineage>
        <taxon>Bacteria</taxon>
        <taxon>Pseudomonadati</taxon>
        <taxon>Pseudomonadota</taxon>
        <taxon>Gammaproteobacteria</taxon>
        <taxon>Pseudomonadales</taxon>
        <taxon>Pseudomonadaceae</taxon>
        <taxon>Aquipseudomonas</taxon>
    </lineage>
</organism>
<dbReference type="SUPFAM" id="SSF53850">
    <property type="entry name" value="Periplasmic binding protein-like II"/>
    <property type="match status" value="1"/>
</dbReference>
<comment type="caution">
    <text evidence="5">The sequence shown here is derived from an EMBL/GenBank/DDBJ whole genome shotgun (WGS) entry which is preliminary data.</text>
</comment>